<gene>
    <name evidence="3" type="ORF">AVDCRST_MAG49-184</name>
</gene>
<proteinExistence type="predicted"/>
<keyword evidence="2" id="KW-0472">Membrane</keyword>
<reference evidence="3" key="1">
    <citation type="submission" date="2020-02" db="EMBL/GenBank/DDBJ databases">
        <authorList>
            <person name="Meier V. D."/>
        </authorList>
    </citation>
    <scope>NUCLEOTIDE SEQUENCE</scope>
    <source>
        <strain evidence="3">AVDCRST_MAG49</strain>
    </source>
</reference>
<feature type="region of interest" description="Disordered" evidence="1">
    <location>
        <begin position="1"/>
        <end position="20"/>
    </location>
</feature>
<evidence type="ECO:0000256" key="2">
    <source>
        <dbReference type="SAM" id="Phobius"/>
    </source>
</evidence>
<feature type="transmembrane region" description="Helical" evidence="2">
    <location>
        <begin position="115"/>
        <end position="135"/>
    </location>
</feature>
<name>A0A6J4TZB6_9BACT</name>
<protein>
    <recommendedName>
        <fullName evidence="4">Integral membrane protein</fullName>
    </recommendedName>
</protein>
<organism evidence="3">
    <name type="scientific">uncultured Thermomicrobiales bacterium</name>
    <dbReference type="NCBI Taxonomy" id="1645740"/>
    <lineage>
        <taxon>Bacteria</taxon>
        <taxon>Pseudomonadati</taxon>
        <taxon>Thermomicrobiota</taxon>
        <taxon>Thermomicrobia</taxon>
        <taxon>Thermomicrobiales</taxon>
        <taxon>environmental samples</taxon>
    </lineage>
</organism>
<feature type="transmembrane region" description="Helical" evidence="2">
    <location>
        <begin position="29"/>
        <end position="47"/>
    </location>
</feature>
<evidence type="ECO:0000256" key="1">
    <source>
        <dbReference type="SAM" id="MobiDB-lite"/>
    </source>
</evidence>
<feature type="transmembrane region" description="Helical" evidence="2">
    <location>
        <begin position="59"/>
        <end position="78"/>
    </location>
</feature>
<evidence type="ECO:0000313" key="3">
    <source>
        <dbReference type="EMBL" id="CAA9535596.1"/>
    </source>
</evidence>
<keyword evidence="2" id="KW-0812">Transmembrane</keyword>
<sequence>MQSRAGPRLTATSPWTGPRPSSGLLRRALLVDAATGGGTAALMLLAADPLGDLLGLSPLLLRGAGAGLVPFVALLIGLAMRHTVATGATLAAIGVNVLWSLGSLLLLVTGDAEPTAIGVVYVAGQAMAVALFALAQAEGLRRVGSPRA</sequence>
<dbReference type="AlphaFoldDB" id="A0A6J4TZB6"/>
<feature type="transmembrane region" description="Helical" evidence="2">
    <location>
        <begin position="90"/>
        <end position="109"/>
    </location>
</feature>
<evidence type="ECO:0008006" key="4">
    <source>
        <dbReference type="Google" id="ProtNLM"/>
    </source>
</evidence>
<dbReference type="EMBL" id="CADCWG010000015">
    <property type="protein sequence ID" value="CAA9535596.1"/>
    <property type="molecule type" value="Genomic_DNA"/>
</dbReference>
<keyword evidence="2" id="KW-1133">Transmembrane helix</keyword>
<accession>A0A6J4TZB6</accession>